<protein>
    <submittedName>
        <fullName evidence="2">Uncharacterized protein</fullName>
    </submittedName>
</protein>
<feature type="region of interest" description="Disordered" evidence="1">
    <location>
        <begin position="1"/>
        <end position="44"/>
    </location>
</feature>
<dbReference type="EMBL" id="LAZR01007964">
    <property type="protein sequence ID" value="KKM81787.1"/>
    <property type="molecule type" value="Genomic_DNA"/>
</dbReference>
<name>A0A0F9NKE7_9ZZZZ</name>
<dbReference type="AlphaFoldDB" id="A0A0F9NKE7"/>
<organism evidence="2">
    <name type="scientific">marine sediment metagenome</name>
    <dbReference type="NCBI Taxonomy" id="412755"/>
    <lineage>
        <taxon>unclassified sequences</taxon>
        <taxon>metagenomes</taxon>
        <taxon>ecological metagenomes</taxon>
    </lineage>
</organism>
<evidence type="ECO:0000256" key="1">
    <source>
        <dbReference type="SAM" id="MobiDB-lite"/>
    </source>
</evidence>
<accession>A0A0F9NKE7</accession>
<evidence type="ECO:0000313" key="2">
    <source>
        <dbReference type="EMBL" id="KKM81787.1"/>
    </source>
</evidence>
<comment type="caution">
    <text evidence="2">The sequence shown here is derived from an EMBL/GenBank/DDBJ whole genome shotgun (WGS) entry which is preliminary data.</text>
</comment>
<feature type="compositionally biased region" description="Gly residues" evidence="1">
    <location>
        <begin position="28"/>
        <end position="44"/>
    </location>
</feature>
<gene>
    <name evidence="2" type="ORF">LCGC14_1326280</name>
</gene>
<proteinExistence type="predicted"/>
<reference evidence="2" key="1">
    <citation type="journal article" date="2015" name="Nature">
        <title>Complex archaea that bridge the gap between prokaryotes and eukaryotes.</title>
        <authorList>
            <person name="Spang A."/>
            <person name="Saw J.H."/>
            <person name="Jorgensen S.L."/>
            <person name="Zaremba-Niedzwiedzka K."/>
            <person name="Martijn J."/>
            <person name="Lind A.E."/>
            <person name="van Eijk R."/>
            <person name="Schleper C."/>
            <person name="Guy L."/>
            <person name="Ettema T.J."/>
        </authorList>
    </citation>
    <scope>NUCLEOTIDE SEQUENCE</scope>
</reference>
<sequence>MGGAYTAVPGAAAASPDVPPGWGLDIPGSGGPGGTSRDGQLGGVGYWPFPPATGGGPFPPGYDPDYSFNTTVPALIVYTDAISVSTQLRDQTDYTTGDPGDSSSITWSATVNGSLRRIRFNGVGSYASSVDSSYVLSAGFWGASPELDVELTAEDSGKTLVLALNSEVDNFTISDSKNISILLNHSYTATVTFNWTLDSVDWQYYSNPQLTDRLAWVRMEIYRNTEQTSNRKARAWIENWASSSGVSSWLVGIEEETPGIVDLGISGNVATFTIPVMTSFDFYIWIRIQSSWRDTVVSSNSVVKLYDNGILIDSESISITETGQGSPPFGSSTTREPWLIIVTEPPPTVLNEVNP</sequence>
<feature type="compositionally biased region" description="Low complexity" evidence="1">
    <location>
        <begin position="1"/>
        <end position="27"/>
    </location>
</feature>